<dbReference type="Proteomes" id="UP000265520">
    <property type="component" value="Unassembled WGS sequence"/>
</dbReference>
<feature type="compositionally biased region" description="Low complexity" evidence="1">
    <location>
        <begin position="1"/>
        <end position="10"/>
    </location>
</feature>
<accession>A0A392STU0</accession>
<feature type="compositionally biased region" description="Pro residues" evidence="1">
    <location>
        <begin position="11"/>
        <end position="22"/>
    </location>
</feature>
<feature type="region of interest" description="Disordered" evidence="1">
    <location>
        <begin position="1"/>
        <end position="62"/>
    </location>
</feature>
<feature type="non-terminal residue" evidence="2">
    <location>
        <position position="1"/>
    </location>
</feature>
<keyword evidence="3" id="KW-1185">Reference proteome</keyword>
<proteinExistence type="predicted"/>
<feature type="compositionally biased region" description="Low complexity" evidence="1">
    <location>
        <begin position="35"/>
        <end position="49"/>
    </location>
</feature>
<evidence type="ECO:0000313" key="3">
    <source>
        <dbReference type="Proteomes" id="UP000265520"/>
    </source>
</evidence>
<organism evidence="2 3">
    <name type="scientific">Trifolium medium</name>
    <dbReference type="NCBI Taxonomy" id="97028"/>
    <lineage>
        <taxon>Eukaryota</taxon>
        <taxon>Viridiplantae</taxon>
        <taxon>Streptophyta</taxon>
        <taxon>Embryophyta</taxon>
        <taxon>Tracheophyta</taxon>
        <taxon>Spermatophyta</taxon>
        <taxon>Magnoliopsida</taxon>
        <taxon>eudicotyledons</taxon>
        <taxon>Gunneridae</taxon>
        <taxon>Pentapetalae</taxon>
        <taxon>rosids</taxon>
        <taxon>fabids</taxon>
        <taxon>Fabales</taxon>
        <taxon>Fabaceae</taxon>
        <taxon>Papilionoideae</taxon>
        <taxon>50 kb inversion clade</taxon>
        <taxon>NPAAA clade</taxon>
        <taxon>Hologalegina</taxon>
        <taxon>IRL clade</taxon>
        <taxon>Trifolieae</taxon>
        <taxon>Trifolium</taxon>
    </lineage>
</organism>
<dbReference type="AlphaFoldDB" id="A0A392STU0"/>
<reference evidence="2 3" key="1">
    <citation type="journal article" date="2018" name="Front. Plant Sci.">
        <title>Red Clover (Trifolium pratense) and Zigzag Clover (T. medium) - A Picture of Genomic Similarities and Differences.</title>
        <authorList>
            <person name="Dluhosova J."/>
            <person name="Istvanek J."/>
            <person name="Nedelnik J."/>
            <person name="Repkova J."/>
        </authorList>
    </citation>
    <scope>NUCLEOTIDE SEQUENCE [LARGE SCALE GENOMIC DNA]</scope>
    <source>
        <strain evidence="3">cv. 10/8</strain>
        <tissue evidence="2">Leaf</tissue>
    </source>
</reference>
<evidence type="ECO:0000313" key="2">
    <source>
        <dbReference type="EMBL" id="MCI52278.1"/>
    </source>
</evidence>
<name>A0A392STU0_9FABA</name>
<protein>
    <submittedName>
        <fullName evidence="2">Uncharacterized protein</fullName>
    </submittedName>
</protein>
<sequence length="62" mass="6530">WTNPTLQPLPTDLPSPPPPILDPPSTSHAKPYNPSLASSTTTTSYSSFTDTHDTSPSPTPLA</sequence>
<comment type="caution">
    <text evidence="2">The sequence shown here is derived from an EMBL/GenBank/DDBJ whole genome shotgun (WGS) entry which is preliminary data.</text>
</comment>
<dbReference type="EMBL" id="LXQA010444894">
    <property type="protein sequence ID" value="MCI52278.1"/>
    <property type="molecule type" value="Genomic_DNA"/>
</dbReference>
<evidence type="ECO:0000256" key="1">
    <source>
        <dbReference type="SAM" id="MobiDB-lite"/>
    </source>
</evidence>